<reference evidence="1 2" key="1">
    <citation type="submission" date="2018-02" db="EMBL/GenBank/DDBJ databases">
        <title>Draft genome of wild Prunus yedoensis var. nudiflora.</title>
        <authorList>
            <person name="Baek S."/>
            <person name="Kim J.-H."/>
            <person name="Choi K."/>
            <person name="Kim G.-B."/>
            <person name="Cho A."/>
            <person name="Jang H."/>
            <person name="Shin C.-H."/>
            <person name="Yu H.-J."/>
            <person name="Mun J.-H."/>
        </authorList>
    </citation>
    <scope>NUCLEOTIDE SEQUENCE [LARGE SCALE GENOMIC DNA]</scope>
    <source>
        <strain evidence="2">cv. Jeju island</strain>
        <tissue evidence="1">Leaf</tissue>
    </source>
</reference>
<protein>
    <submittedName>
        <fullName evidence="1">BTB/POZ domain-containing protein</fullName>
    </submittedName>
</protein>
<evidence type="ECO:0000313" key="2">
    <source>
        <dbReference type="Proteomes" id="UP000250321"/>
    </source>
</evidence>
<organism evidence="1 2">
    <name type="scientific">Prunus yedoensis var. nudiflora</name>
    <dbReference type="NCBI Taxonomy" id="2094558"/>
    <lineage>
        <taxon>Eukaryota</taxon>
        <taxon>Viridiplantae</taxon>
        <taxon>Streptophyta</taxon>
        <taxon>Embryophyta</taxon>
        <taxon>Tracheophyta</taxon>
        <taxon>Spermatophyta</taxon>
        <taxon>Magnoliopsida</taxon>
        <taxon>eudicotyledons</taxon>
        <taxon>Gunneridae</taxon>
        <taxon>Pentapetalae</taxon>
        <taxon>rosids</taxon>
        <taxon>fabids</taxon>
        <taxon>Rosales</taxon>
        <taxon>Rosaceae</taxon>
        <taxon>Amygdaloideae</taxon>
        <taxon>Amygdaleae</taxon>
        <taxon>Prunus</taxon>
    </lineage>
</organism>
<dbReference type="OrthoDB" id="6077599at2759"/>
<gene>
    <name evidence="1" type="ORF">Pyn_15726</name>
</gene>
<evidence type="ECO:0000313" key="1">
    <source>
        <dbReference type="EMBL" id="PQM37421.1"/>
    </source>
</evidence>
<dbReference type="Proteomes" id="UP000250321">
    <property type="component" value="Unassembled WGS sequence"/>
</dbReference>
<sequence length="113" mass="12888">MEDDRLFRKNLMGRMKDMGGSRITNIAFGGNKMFMTRKDQQTVEMGLFYVIWLFRVVEALMKGSWLKREKGDAGGTTVADACSAFSSLAFFGMCHCQSKRHQDLSTSSDDKYY</sequence>
<dbReference type="AlphaFoldDB" id="A0A314UJD8"/>
<proteinExistence type="predicted"/>
<dbReference type="EMBL" id="PJQY01003448">
    <property type="protein sequence ID" value="PQM37421.1"/>
    <property type="molecule type" value="Genomic_DNA"/>
</dbReference>
<name>A0A314UJD8_PRUYE</name>
<comment type="caution">
    <text evidence="1">The sequence shown here is derived from an EMBL/GenBank/DDBJ whole genome shotgun (WGS) entry which is preliminary data.</text>
</comment>
<accession>A0A314UJD8</accession>
<keyword evidence="2" id="KW-1185">Reference proteome</keyword>